<dbReference type="OMA" id="FRAGEIW"/>
<evidence type="ECO:0000256" key="12">
    <source>
        <dbReference type="ARBA" id="ARBA00024410"/>
    </source>
</evidence>
<evidence type="ECO:0000256" key="1">
    <source>
        <dbReference type="ARBA" id="ARBA00004604"/>
    </source>
</evidence>
<feature type="domain" description="Helicase ATP-binding" evidence="16">
    <location>
        <begin position="294"/>
        <end position="505"/>
    </location>
</feature>
<dbReference type="InterPro" id="IPR050079">
    <property type="entry name" value="DEAD_box_RNA_helicase"/>
</dbReference>
<feature type="region of interest" description="Disordered" evidence="15">
    <location>
        <begin position="144"/>
        <end position="177"/>
    </location>
</feature>
<dbReference type="EC" id="3.6.4.13" evidence="2"/>
<feature type="compositionally biased region" description="Basic and acidic residues" evidence="15">
    <location>
        <begin position="754"/>
        <end position="763"/>
    </location>
</feature>
<feature type="compositionally biased region" description="Acidic residues" evidence="15">
    <location>
        <begin position="784"/>
        <end position="796"/>
    </location>
</feature>
<dbReference type="PANTHER" id="PTHR47959:SF15">
    <property type="entry name" value="RNA HELICASE"/>
    <property type="match status" value="1"/>
</dbReference>
<dbReference type="PROSITE" id="PS51194">
    <property type="entry name" value="HELICASE_CTER"/>
    <property type="match status" value="1"/>
</dbReference>
<comment type="catalytic activity">
    <reaction evidence="14">
        <text>ATP + H2O = ADP + phosphate + H(+)</text>
        <dbReference type="Rhea" id="RHEA:13065"/>
        <dbReference type="ChEBI" id="CHEBI:15377"/>
        <dbReference type="ChEBI" id="CHEBI:15378"/>
        <dbReference type="ChEBI" id="CHEBI:30616"/>
        <dbReference type="ChEBI" id="CHEBI:43474"/>
        <dbReference type="ChEBI" id="CHEBI:456216"/>
        <dbReference type="EC" id="3.6.4.13"/>
    </reaction>
</comment>
<dbReference type="InterPro" id="IPR027417">
    <property type="entry name" value="P-loop_NTPase"/>
</dbReference>
<evidence type="ECO:0000256" key="9">
    <source>
        <dbReference type="ARBA" id="ARBA00024310"/>
    </source>
</evidence>
<dbReference type="AlphaFoldDB" id="A0A0U5GYD0"/>
<evidence type="ECO:0000256" key="11">
    <source>
        <dbReference type="ARBA" id="ARBA00024367"/>
    </source>
</evidence>
<dbReference type="SMART" id="SM00487">
    <property type="entry name" value="DEXDc"/>
    <property type="match status" value="1"/>
</dbReference>
<dbReference type="GO" id="GO:0016787">
    <property type="term" value="F:hydrolase activity"/>
    <property type="evidence" value="ECO:0007669"/>
    <property type="project" value="UniProtKB-KW"/>
</dbReference>
<evidence type="ECO:0000256" key="10">
    <source>
        <dbReference type="ARBA" id="ARBA00024355"/>
    </source>
</evidence>
<evidence type="ECO:0000256" key="7">
    <source>
        <dbReference type="ARBA" id="ARBA00022840"/>
    </source>
</evidence>
<dbReference type="GO" id="GO:0005524">
    <property type="term" value="F:ATP binding"/>
    <property type="evidence" value="ECO:0007669"/>
    <property type="project" value="UniProtKB-KW"/>
</dbReference>
<keyword evidence="3" id="KW-0690">Ribosome biogenesis</keyword>
<feature type="compositionally biased region" description="Polar residues" evidence="15">
    <location>
        <begin position="81"/>
        <end position="91"/>
    </location>
</feature>
<keyword evidence="19" id="KW-1185">Reference proteome</keyword>
<comment type="function">
    <text evidence="9">ATP-dependent RNA helicase involved in 40S ribosomal subunit biogenesis. Required for the processing and cleavage of 35S pre-rRNA at sites A0, A1, and A2, leading to mature 18S rRNA.</text>
</comment>
<comment type="subunit">
    <text evidence="11">Interacts with the U3 snoRNA and is associated with the 90S and 40S pre-ribosomes.</text>
</comment>
<keyword evidence="6 18" id="KW-0347">Helicase</keyword>
<keyword evidence="5" id="KW-0378">Hydrolase</keyword>
<organism evidence="18 19">
    <name type="scientific">Aspergillus calidoustus</name>
    <dbReference type="NCBI Taxonomy" id="454130"/>
    <lineage>
        <taxon>Eukaryota</taxon>
        <taxon>Fungi</taxon>
        <taxon>Dikarya</taxon>
        <taxon>Ascomycota</taxon>
        <taxon>Pezizomycotina</taxon>
        <taxon>Eurotiomycetes</taxon>
        <taxon>Eurotiomycetidae</taxon>
        <taxon>Eurotiales</taxon>
        <taxon>Aspergillaceae</taxon>
        <taxon>Aspergillus</taxon>
        <taxon>Aspergillus subgen. Nidulantes</taxon>
    </lineage>
</organism>
<dbReference type="InterPro" id="IPR044764">
    <property type="entry name" value="DDX52/Rok1_DEADc"/>
</dbReference>
<dbReference type="Pfam" id="PF00271">
    <property type="entry name" value="Helicase_C"/>
    <property type="match status" value="1"/>
</dbReference>
<proteinExistence type="inferred from homology"/>
<feature type="compositionally biased region" description="Basic and acidic residues" evidence="15">
    <location>
        <begin position="156"/>
        <end position="166"/>
    </location>
</feature>
<evidence type="ECO:0000256" key="2">
    <source>
        <dbReference type="ARBA" id="ARBA00012552"/>
    </source>
</evidence>
<dbReference type="Pfam" id="PF00270">
    <property type="entry name" value="DEAD"/>
    <property type="match status" value="1"/>
</dbReference>
<dbReference type="OrthoDB" id="360161at2759"/>
<name>A0A0U5GYD0_ASPCI</name>
<dbReference type="EMBL" id="CDMC01000007">
    <property type="protein sequence ID" value="CEN62531.1"/>
    <property type="molecule type" value="Genomic_DNA"/>
</dbReference>
<dbReference type="CDD" id="cd18787">
    <property type="entry name" value="SF2_C_DEAD"/>
    <property type="match status" value="1"/>
</dbReference>
<dbReference type="STRING" id="454130.A0A0U5GYD0"/>
<evidence type="ECO:0000259" key="17">
    <source>
        <dbReference type="PROSITE" id="PS51194"/>
    </source>
</evidence>
<evidence type="ECO:0000313" key="19">
    <source>
        <dbReference type="Proteomes" id="UP000054771"/>
    </source>
</evidence>
<comment type="subcellular location">
    <subcellularLocation>
        <location evidence="1">Nucleus</location>
        <location evidence="1">Nucleolus</location>
    </subcellularLocation>
</comment>
<dbReference type="PANTHER" id="PTHR47959">
    <property type="entry name" value="ATP-DEPENDENT RNA HELICASE RHLE-RELATED"/>
    <property type="match status" value="1"/>
</dbReference>
<keyword evidence="7" id="KW-0067">ATP-binding</keyword>
<feature type="region of interest" description="Disordered" evidence="15">
    <location>
        <begin position="78"/>
        <end position="126"/>
    </location>
</feature>
<dbReference type="InterPro" id="IPR011545">
    <property type="entry name" value="DEAD/DEAH_box_helicase_dom"/>
</dbReference>
<evidence type="ECO:0000256" key="4">
    <source>
        <dbReference type="ARBA" id="ARBA00022741"/>
    </source>
</evidence>
<evidence type="ECO:0000256" key="6">
    <source>
        <dbReference type="ARBA" id="ARBA00022806"/>
    </source>
</evidence>
<evidence type="ECO:0000256" key="13">
    <source>
        <dbReference type="ARBA" id="ARBA00024419"/>
    </source>
</evidence>
<dbReference type="GO" id="GO:0005829">
    <property type="term" value="C:cytosol"/>
    <property type="evidence" value="ECO:0007669"/>
    <property type="project" value="TreeGrafter"/>
</dbReference>
<dbReference type="PROSITE" id="PS51192">
    <property type="entry name" value="HELICASE_ATP_BIND_1"/>
    <property type="match status" value="1"/>
</dbReference>
<feature type="region of interest" description="Disordered" evidence="15">
    <location>
        <begin position="720"/>
        <end position="796"/>
    </location>
</feature>
<accession>A0A0U5GYD0</accession>
<dbReference type="SUPFAM" id="SSF52540">
    <property type="entry name" value="P-loop containing nucleoside triphosphate hydrolases"/>
    <property type="match status" value="1"/>
</dbReference>
<keyword evidence="4" id="KW-0547">Nucleotide-binding</keyword>
<comment type="similarity">
    <text evidence="10">Belongs to the DEAD box helicase family. DDX52/ROK1 subfamily.</text>
</comment>
<feature type="domain" description="Helicase C-terminal" evidence="17">
    <location>
        <begin position="545"/>
        <end position="713"/>
    </location>
</feature>
<sequence length="796" mass="88146">MQWYRWIAENRFPGDLIGPCGEEFCGSFLFFSTSPQHLLTSYHHSTSYSASVLFRHRIGRLCVKMDAFKLLTRSTKFKSPGAQSTASTRLPSTGKAENPQLFRSSAADGLLEKSGNGKKRKRGYGAEEAHHIDEDALNLDFFSQNKSSAPRGLDATAEKGQDREDASGSDDDESMDEVQCRTVLNAHKIKVTDMRDIEDVSPVQVQAEEPKKKKKKRKQQEEKQQPQTLTKKELKKARRLYPQPLVSFKELRTKYKISRRLADNVAEQGFTVPTEVQLGSLPLLLGNKSGSEKSKAATTEPDLLVVAPTGSGKTLSFMIPVINKIVRHHHEQPEERGIFSVVVAPTKELASQIANEGRKLALGTGVKITLMKKGMRVVKRDDEDQGDILNESSAESSESESDEKPAGKPKAAIPVTKSDILVSTPLLLVNALSANKTKPLGTLPLVRNLILDEADVLLDPLFRDQTLDIWRSCTHPELRASLWSATMGSSIEDMAKSTIKERKLTLPETQSYPLIRLVVGLKDSAIPNIKHKLVYAATEQGKLLGLRQLLHPTAATSSDVRLRPPFLVFTQTIPRAVALHSELLYDIPPEAGGSSRIAVLHSDLSDTQRSEIMKGFRKGEIWILVTTDLLARGVDFRGINGVVNYDIPNSAAVYVHRVGRTGRAGREGGVAVTYYTKEDIPYVKSIANIIDASEKLRGESGERSVQKWLLDALPDLSKKNKKELKKHGVKARQTNTKGGEDKDQRRTRISTKSGFERRQENRKKGAIAASRNRSQHPSQKSDSESDGDDGWGGIDD</sequence>
<dbReference type="InterPro" id="IPR001650">
    <property type="entry name" value="Helicase_C-like"/>
</dbReference>
<evidence type="ECO:0000256" key="5">
    <source>
        <dbReference type="ARBA" id="ARBA00022801"/>
    </source>
</evidence>
<dbReference type="GO" id="GO:0003724">
    <property type="term" value="F:RNA helicase activity"/>
    <property type="evidence" value="ECO:0007669"/>
    <property type="project" value="UniProtKB-EC"/>
</dbReference>
<dbReference type="Gene3D" id="3.40.50.300">
    <property type="entry name" value="P-loop containing nucleotide triphosphate hydrolases"/>
    <property type="match status" value="2"/>
</dbReference>
<evidence type="ECO:0000256" key="3">
    <source>
        <dbReference type="ARBA" id="ARBA00022517"/>
    </source>
</evidence>
<evidence type="ECO:0000256" key="14">
    <source>
        <dbReference type="ARBA" id="ARBA00047984"/>
    </source>
</evidence>
<feature type="compositionally biased region" description="Acidic residues" evidence="15">
    <location>
        <begin position="167"/>
        <end position="176"/>
    </location>
</feature>
<feature type="region of interest" description="Disordered" evidence="15">
    <location>
        <begin position="381"/>
        <end position="410"/>
    </location>
</feature>
<keyword evidence="8" id="KW-0694">RNA-binding</keyword>
<dbReference type="InterPro" id="IPR014001">
    <property type="entry name" value="Helicase_ATP-bd"/>
</dbReference>
<evidence type="ECO:0000256" key="8">
    <source>
        <dbReference type="ARBA" id="ARBA00022884"/>
    </source>
</evidence>
<reference evidence="19" key="1">
    <citation type="journal article" date="2016" name="Genome Announc.">
        <title>Draft genome sequences of fungus Aspergillus calidoustus.</title>
        <authorList>
            <person name="Horn F."/>
            <person name="Linde J."/>
            <person name="Mattern D.J."/>
            <person name="Walther G."/>
            <person name="Guthke R."/>
            <person name="Scherlach K."/>
            <person name="Martin K."/>
            <person name="Brakhage A.A."/>
            <person name="Petzke L."/>
            <person name="Valiante V."/>
        </authorList>
    </citation>
    <scope>NUCLEOTIDE SEQUENCE [LARGE SCALE GENOMIC DNA]</scope>
    <source>
        <strain evidence="19">SF006504</strain>
    </source>
</reference>
<feature type="compositionally biased region" description="Basic residues" evidence="15">
    <location>
        <begin position="720"/>
        <end position="730"/>
    </location>
</feature>
<evidence type="ECO:0000313" key="18">
    <source>
        <dbReference type="EMBL" id="CEN62531.1"/>
    </source>
</evidence>
<dbReference type="Proteomes" id="UP000054771">
    <property type="component" value="Unassembled WGS sequence"/>
</dbReference>
<evidence type="ECO:0000256" key="15">
    <source>
        <dbReference type="SAM" id="MobiDB-lite"/>
    </source>
</evidence>
<dbReference type="GO" id="GO:0030490">
    <property type="term" value="P:maturation of SSU-rRNA"/>
    <property type="evidence" value="ECO:0007669"/>
    <property type="project" value="InterPro"/>
</dbReference>
<dbReference type="GO" id="GO:0005730">
    <property type="term" value="C:nucleolus"/>
    <property type="evidence" value="ECO:0007669"/>
    <property type="project" value="UniProtKB-SubCell"/>
</dbReference>
<dbReference type="SMART" id="SM00490">
    <property type="entry name" value="HELICc"/>
    <property type="match status" value="1"/>
</dbReference>
<gene>
    <name evidence="18" type="ORF">ASPCAL09164</name>
</gene>
<protein>
    <recommendedName>
        <fullName evidence="12">ATP-dependent RNA helicase ROK1</fullName>
        <ecNumber evidence="2">3.6.4.13</ecNumber>
    </recommendedName>
    <alternativeName>
        <fullName evidence="13">ATP-dependent RNA helicase rok1</fullName>
    </alternativeName>
</protein>
<feature type="region of interest" description="Disordered" evidence="15">
    <location>
        <begin position="201"/>
        <end position="236"/>
    </location>
</feature>
<dbReference type="GO" id="GO:0003723">
    <property type="term" value="F:RNA binding"/>
    <property type="evidence" value="ECO:0007669"/>
    <property type="project" value="UniProtKB-KW"/>
</dbReference>
<dbReference type="CDD" id="cd17957">
    <property type="entry name" value="DEADc_DDX52"/>
    <property type="match status" value="1"/>
</dbReference>
<evidence type="ECO:0000259" key="16">
    <source>
        <dbReference type="PROSITE" id="PS51192"/>
    </source>
</evidence>